<proteinExistence type="predicted"/>
<dbReference type="RefSeq" id="WP_003162082.1">
    <property type="nucleotide sequence ID" value="NZ_CP010555.1"/>
</dbReference>
<organism evidence="1">
    <name type="scientific">Pseudomonas aeruginosa</name>
    <dbReference type="NCBI Taxonomy" id="287"/>
    <lineage>
        <taxon>Bacteria</taxon>
        <taxon>Pseudomonadati</taxon>
        <taxon>Pseudomonadota</taxon>
        <taxon>Gammaproteobacteria</taxon>
        <taxon>Pseudomonadales</taxon>
        <taxon>Pseudomonadaceae</taxon>
        <taxon>Pseudomonas</taxon>
    </lineage>
</organism>
<protein>
    <submittedName>
        <fullName evidence="1">Uncharacterized protein</fullName>
    </submittedName>
</protein>
<evidence type="ECO:0000313" key="1">
    <source>
        <dbReference type="EMBL" id="VVH82489.1"/>
    </source>
</evidence>
<accession>A0A5E5R5B5</accession>
<gene>
    <name evidence="1" type="ORF">TUEID40_03676</name>
</gene>
<sequence>MILGLAPAGIGYTLLVALLGVGLLALLWPIGRLATRWCYADQLAA</sequence>
<reference evidence="1" key="1">
    <citation type="submission" date="2019-09" db="EMBL/GenBank/DDBJ databases">
        <authorList>
            <person name="Gross C."/>
            <person name="Bohn E."/>
        </authorList>
    </citation>
    <scope>NUCLEOTIDE SEQUENCE</scope>
    <source>
        <strain evidence="1">ID40</strain>
    </source>
</reference>
<dbReference type="AlphaFoldDB" id="A0A5E5R5B5"/>
<name>A0A5E5R5B5_PSEAI</name>
<dbReference type="EMBL" id="LR700248">
    <property type="protein sequence ID" value="VVH82489.1"/>
    <property type="molecule type" value="Genomic_DNA"/>
</dbReference>